<keyword evidence="8" id="KW-1185">Reference proteome</keyword>
<dbReference type="PROSITE" id="PS00688">
    <property type="entry name" value="SIGMA54_INTERACT_3"/>
    <property type="match status" value="1"/>
</dbReference>
<dbReference type="GO" id="GO:0043565">
    <property type="term" value="F:sequence-specific DNA binding"/>
    <property type="evidence" value="ECO:0007669"/>
    <property type="project" value="InterPro"/>
</dbReference>
<accession>A0A1S1YW62</accession>
<feature type="domain" description="Sigma-54 factor interaction" evidence="6">
    <location>
        <begin position="15"/>
        <end position="244"/>
    </location>
</feature>
<dbReference type="Gene3D" id="3.40.50.300">
    <property type="entry name" value="P-loop containing nucleotide triphosphate hydrolases"/>
    <property type="match status" value="1"/>
</dbReference>
<reference evidence="7 8" key="1">
    <citation type="journal article" date="2012" name="Int. J. Syst. Evol. Microbiol.">
        <title>Flammeovirga pacifica sp. nov., isolated from deep-sea sediment.</title>
        <authorList>
            <person name="Xu H."/>
            <person name="Fu Y."/>
            <person name="Yang N."/>
            <person name="Ding Z."/>
            <person name="Lai Q."/>
            <person name="Zeng R."/>
        </authorList>
    </citation>
    <scope>NUCLEOTIDE SEQUENCE [LARGE SCALE GENOMIC DNA]</scope>
    <source>
        <strain evidence="8">DSM 24597 / LMG 26175 / WPAGA1</strain>
    </source>
</reference>
<sequence>MENREILSIKQRFGIIGNAPSLNHAIQVATQVAATDLTVMITGESGSGKESFSKIIHQLSARKHGKFIAINCGAIPEGTIDSELFGHEKGSFTGANEARKGYFEVTDGGTIFLDEIGEMPVETQARLLRVLENKEFIRVGSSKVMKTDVRVVAATNVNLLKNVQKGKFREDLYYRLNTVPIQVPPLRERGNDIELLFRKFATDFAEQYHVQPLSLTSESKQILINFPFPGNIRQLKNLAEQMSALELERVVEKNTMLKYLPSRNNQLAVLEKEDAGLNERDLLYKVLFDMRQDMTDLKKIVLQLAKGNTNINTVLQDHPQLFNGVMDDKKAATPTTPAAETSLTVRQNPTPTSYTPPRPTQDNQPIIITSDDEYQNNTYDIDNMVEVDEEEESLSIEKKEKELIIKALQKNNNKRKYAAQDLGISERTLYRKIKQYELDE</sequence>
<dbReference type="OrthoDB" id="9782110at2"/>
<dbReference type="Proteomes" id="UP000179797">
    <property type="component" value="Unassembled WGS sequence"/>
</dbReference>
<dbReference type="EMBL" id="JRYR02000001">
    <property type="protein sequence ID" value="OHX65261.1"/>
    <property type="molecule type" value="Genomic_DNA"/>
</dbReference>
<dbReference type="AlphaFoldDB" id="A0A1S1YW62"/>
<evidence type="ECO:0000256" key="1">
    <source>
        <dbReference type="ARBA" id="ARBA00022741"/>
    </source>
</evidence>
<dbReference type="Pfam" id="PF02954">
    <property type="entry name" value="HTH_8"/>
    <property type="match status" value="1"/>
</dbReference>
<gene>
    <name evidence="7" type="ORF">NH26_02280</name>
</gene>
<dbReference type="CDD" id="cd00009">
    <property type="entry name" value="AAA"/>
    <property type="match status" value="1"/>
</dbReference>
<dbReference type="STRING" id="915059.NH26_02280"/>
<organism evidence="7 8">
    <name type="scientific">Flammeovirga pacifica</name>
    <dbReference type="NCBI Taxonomy" id="915059"/>
    <lineage>
        <taxon>Bacteria</taxon>
        <taxon>Pseudomonadati</taxon>
        <taxon>Bacteroidota</taxon>
        <taxon>Cytophagia</taxon>
        <taxon>Cytophagales</taxon>
        <taxon>Flammeovirgaceae</taxon>
        <taxon>Flammeovirga</taxon>
    </lineage>
</organism>
<evidence type="ECO:0000256" key="2">
    <source>
        <dbReference type="ARBA" id="ARBA00022840"/>
    </source>
</evidence>
<name>A0A1S1YW62_FLAPC</name>
<dbReference type="Pfam" id="PF25601">
    <property type="entry name" value="AAA_lid_14"/>
    <property type="match status" value="1"/>
</dbReference>
<dbReference type="InterPro" id="IPR027417">
    <property type="entry name" value="P-loop_NTPase"/>
</dbReference>
<evidence type="ECO:0000256" key="3">
    <source>
        <dbReference type="ARBA" id="ARBA00023015"/>
    </source>
</evidence>
<dbReference type="GO" id="GO:0006355">
    <property type="term" value="P:regulation of DNA-templated transcription"/>
    <property type="evidence" value="ECO:0007669"/>
    <property type="project" value="InterPro"/>
</dbReference>
<dbReference type="PROSITE" id="PS50045">
    <property type="entry name" value="SIGMA54_INTERACT_4"/>
    <property type="match status" value="1"/>
</dbReference>
<evidence type="ECO:0000256" key="5">
    <source>
        <dbReference type="SAM" id="MobiDB-lite"/>
    </source>
</evidence>
<dbReference type="PROSITE" id="PS00675">
    <property type="entry name" value="SIGMA54_INTERACT_1"/>
    <property type="match status" value="1"/>
</dbReference>
<dbReference type="InterPro" id="IPR002197">
    <property type="entry name" value="HTH_Fis"/>
</dbReference>
<keyword evidence="2" id="KW-0067">ATP-binding</keyword>
<dbReference type="GO" id="GO:0005524">
    <property type="term" value="F:ATP binding"/>
    <property type="evidence" value="ECO:0007669"/>
    <property type="project" value="UniProtKB-KW"/>
</dbReference>
<proteinExistence type="predicted"/>
<dbReference type="FunFam" id="3.40.50.300:FF:000006">
    <property type="entry name" value="DNA-binding transcriptional regulator NtrC"/>
    <property type="match status" value="1"/>
</dbReference>
<keyword evidence="3" id="KW-0805">Transcription regulation</keyword>
<dbReference type="Pfam" id="PF00158">
    <property type="entry name" value="Sigma54_activat"/>
    <property type="match status" value="1"/>
</dbReference>
<dbReference type="InterPro" id="IPR002078">
    <property type="entry name" value="Sigma_54_int"/>
</dbReference>
<evidence type="ECO:0000259" key="6">
    <source>
        <dbReference type="PROSITE" id="PS50045"/>
    </source>
</evidence>
<dbReference type="InterPro" id="IPR058031">
    <property type="entry name" value="AAA_lid_NorR"/>
</dbReference>
<evidence type="ECO:0000256" key="4">
    <source>
        <dbReference type="ARBA" id="ARBA00023163"/>
    </source>
</evidence>
<keyword evidence="1" id="KW-0547">Nucleotide-binding</keyword>
<dbReference type="PRINTS" id="PR01590">
    <property type="entry name" value="HTHFIS"/>
</dbReference>
<dbReference type="SUPFAM" id="SSF46689">
    <property type="entry name" value="Homeodomain-like"/>
    <property type="match status" value="1"/>
</dbReference>
<evidence type="ECO:0000313" key="7">
    <source>
        <dbReference type="EMBL" id="OHX65261.1"/>
    </source>
</evidence>
<dbReference type="Gene3D" id="1.10.8.60">
    <property type="match status" value="1"/>
</dbReference>
<dbReference type="PANTHER" id="PTHR32071:SF121">
    <property type="entry name" value="SIGMA L-DEPENDENT TRANSCRIPTIONAL REGULATOR YQIR-RELATED"/>
    <property type="match status" value="1"/>
</dbReference>
<feature type="compositionally biased region" description="Low complexity" evidence="5">
    <location>
        <begin position="332"/>
        <end position="341"/>
    </location>
</feature>
<dbReference type="InterPro" id="IPR009057">
    <property type="entry name" value="Homeodomain-like_sf"/>
</dbReference>
<keyword evidence="4" id="KW-0804">Transcription</keyword>
<evidence type="ECO:0000313" key="8">
    <source>
        <dbReference type="Proteomes" id="UP000179797"/>
    </source>
</evidence>
<dbReference type="InterPro" id="IPR025944">
    <property type="entry name" value="Sigma_54_int_dom_CS"/>
</dbReference>
<dbReference type="SUPFAM" id="SSF52540">
    <property type="entry name" value="P-loop containing nucleoside triphosphate hydrolases"/>
    <property type="match status" value="1"/>
</dbReference>
<feature type="region of interest" description="Disordered" evidence="5">
    <location>
        <begin position="328"/>
        <end position="364"/>
    </location>
</feature>
<dbReference type="RefSeq" id="WP_044223776.1">
    <property type="nucleotide sequence ID" value="NZ_JRYR02000001.1"/>
</dbReference>
<dbReference type="InterPro" id="IPR003593">
    <property type="entry name" value="AAA+_ATPase"/>
</dbReference>
<dbReference type="PANTHER" id="PTHR32071">
    <property type="entry name" value="TRANSCRIPTIONAL REGULATORY PROTEIN"/>
    <property type="match status" value="1"/>
</dbReference>
<protein>
    <submittedName>
        <fullName evidence="7">Sigma-54-dependent Fis family transcriptional regulator</fullName>
    </submittedName>
</protein>
<dbReference type="Gene3D" id="1.10.10.60">
    <property type="entry name" value="Homeodomain-like"/>
    <property type="match status" value="1"/>
</dbReference>
<comment type="caution">
    <text evidence="7">The sequence shown here is derived from an EMBL/GenBank/DDBJ whole genome shotgun (WGS) entry which is preliminary data.</text>
</comment>
<dbReference type="InterPro" id="IPR025662">
    <property type="entry name" value="Sigma_54_int_dom_ATP-bd_1"/>
</dbReference>
<dbReference type="SMART" id="SM00382">
    <property type="entry name" value="AAA"/>
    <property type="match status" value="1"/>
</dbReference>